<dbReference type="InterPro" id="IPR029033">
    <property type="entry name" value="His_PPase_superfam"/>
</dbReference>
<dbReference type="GO" id="GO:0016791">
    <property type="term" value="F:phosphatase activity"/>
    <property type="evidence" value="ECO:0007669"/>
    <property type="project" value="TreeGrafter"/>
</dbReference>
<protein>
    <submittedName>
        <fullName evidence="1">Histidine phosphatase superfamily</fullName>
    </submittedName>
</protein>
<accession>A0AAN6S041</accession>
<dbReference type="AlphaFoldDB" id="A0AAN6S041"/>
<gene>
    <name evidence="1" type="ORF">QBC46DRAFT_397344</name>
</gene>
<dbReference type="InterPro" id="IPR013078">
    <property type="entry name" value="His_Pase_superF_clade-1"/>
</dbReference>
<evidence type="ECO:0000313" key="1">
    <source>
        <dbReference type="EMBL" id="KAK3935539.1"/>
    </source>
</evidence>
<dbReference type="InterPro" id="IPR050275">
    <property type="entry name" value="PGM_Phosphatase"/>
</dbReference>
<dbReference type="Proteomes" id="UP001303473">
    <property type="component" value="Unassembled WGS sequence"/>
</dbReference>
<reference evidence="2" key="1">
    <citation type="journal article" date="2023" name="Mol. Phylogenet. Evol.">
        <title>Genome-scale phylogeny and comparative genomics of the fungal order Sordariales.</title>
        <authorList>
            <person name="Hensen N."/>
            <person name="Bonometti L."/>
            <person name="Westerberg I."/>
            <person name="Brannstrom I.O."/>
            <person name="Guillou S."/>
            <person name="Cros-Aarteil S."/>
            <person name="Calhoun S."/>
            <person name="Haridas S."/>
            <person name="Kuo A."/>
            <person name="Mondo S."/>
            <person name="Pangilinan J."/>
            <person name="Riley R."/>
            <person name="LaButti K."/>
            <person name="Andreopoulos B."/>
            <person name="Lipzen A."/>
            <person name="Chen C."/>
            <person name="Yan M."/>
            <person name="Daum C."/>
            <person name="Ng V."/>
            <person name="Clum A."/>
            <person name="Steindorff A."/>
            <person name="Ohm R.A."/>
            <person name="Martin F."/>
            <person name="Silar P."/>
            <person name="Natvig D.O."/>
            <person name="Lalanne C."/>
            <person name="Gautier V."/>
            <person name="Ament-Velasquez S.L."/>
            <person name="Kruys A."/>
            <person name="Hutchinson M.I."/>
            <person name="Powell A.J."/>
            <person name="Barry K."/>
            <person name="Miller A.N."/>
            <person name="Grigoriev I.V."/>
            <person name="Debuchy R."/>
            <person name="Gladieux P."/>
            <person name="Hiltunen Thoren M."/>
            <person name="Johannesson H."/>
        </authorList>
    </citation>
    <scope>NUCLEOTIDE SEQUENCE [LARGE SCALE GENOMIC DNA]</scope>
    <source>
        <strain evidence="2">CBS 340.73</strain>
    </source>
</reference>
<dbReference type="EMBL" id="MU853919">
    <property type="protein sequence ID" value="KAK3935539.1"/>
    <property type="molecule type" value="Genomic_DNA"/>
</dbReference>
<keyword evidence="2" id="KW-1185">Reference proteome</keyword>
<dbReference type="PANTHER" id="PTHR48100">
    <property type="entry name" value="BROAD-SPECIFICITY PHOSPHATASE YOR283W-RELATED"/>
    <property type="match status" value="1"/>
</dbReference>
<comment type="caution">
    <text evidence="1">The sequence shown here is derived from an EMBL/GenBank/DDBJ whole genome shotgun (WGS) entry which is preliminary data.</text>
</comment>
<dbReference type="Pfam" id="PF00300">
    <property type="entry name" value="His_Phos_1"/>
    <property type="match status" value="1"/>
</dbReference>
<name>A0AAN6S041_9PEZI</name>
<dbReference type="SMART" id="SM00855">
    <property type="entry name" value="PGAM"/>
    <property type="match status" value="1"/>
</dbReference>
<sequence length="239" mass="26738">MPPTLILVRHAEALHNVDKDYSIPDPELSEKGRQQCIALKESLMPRIPDELDVGLIVVSPMKRTIETALLAFPELIERGIPIVAHADWQETTAKPCDTGSSLESLAAEFPQIDFSKVDPVWPDKTSPAGTKYMHSKQAILARGQSALADLYDRPEKAIIVVSHSGFLRQGVTGCWWINADYRIFDFEEHKQPEDQYVLKEWESTRNGGLGWSWEERVPLGTGLPEDYSAVPVSETLKSS</sequence>
<evidence type="ECO:0000313" key="2">
    <source>
        <dbReference type="Proteomes" id="UP001303473"/>
    </source>
</evidence>
<organism evidence="1 2">
    <name type="scientific">Diplogelasinospora grovesii</name>
    <dbReference type="NCBI Taxonomy" id="303347"/>
    <lineage>
        <taxon>Eukaryota</taxon>
        <taxon>Fungi</taxon>
        <taxon>Dikarya</taxon>
        <taxon>Ascomycota</taxon>
        <taxon>Pezizomycotina</taxon>
        <taxon>Sordariomycetes</taxon>
        <taxon>Sordariomycetidae</taxon>
        <taxon>Sordariales</taxon>
        <taxon>Diplogelasinosporaceae</taxon>
        <taxon>Diplogelasinospora</taxon>
    </lineage>
</organism>
<dbReference type="Gene3D" id="3.40.50.1240">
    <property type="entry name" value="Phosphoglycerate mutase-like"/>
    <property type="match status" value="1"/>
</dbReference>
<dbReference type="SUPFAM" id="SSF53254">
    <property type="entry name" value="Phosphoglycerate mutase-like"/>
    <property type="match status" value="1"/>
</dbReference>
<proteinExistence type="predicted"/>
<dbReference type="CDD" id="cd07067">
    <property type="entry name" value="HP_PGM_like"/>
    <property type="match status" value="1"/>
</dbReference>
<dbReference type="PANTHER" id="PTHR48100:SF24">
    <property type="entry name" value="PHOSPHOGLYCERATE MUTASE"/>
    <property type="match status" value="1"/>
</dbReference>
<dbReference type="GO" id="GO:0005737">
    <property type="term" value="C:cytoplasm"/>
    <property type="evidence" value="ECO:0007669"/>
    <property type="project" value="TreeGrafter"/>
</dbReference>